<feature type="transmembrane region" description="Helical" evidence="12">
    <location>
        <begin position="404"/>
        <end position="427"/>
    </location>
</feature>
<protein>
    <submittedName>
        <fullName evidence="14">Cytochrome d ubiquinol oxidase subunit I</fullName>
    </submittedName>
</protein>
<evidence type="ECO:0000256" key="11">
    <source>
        <dbReference type="ARBA" id="ARBA00023136"/>
    </source>
</evidence>
<feature type="region of interest" description="Disordered" evidence="13">
    <location>
        <begin position="437"/>
        <end position="467"/>
    </location>
</feature>
<evidence type="ECO:0000256" key="3">
    <source>
        <dbReference type="ARBA" id="ARBA00022448"/>
    </source>
</evidence>
<keyword evidence="9 12" id="KW-1133">Transmembrane helix</keyword>
<dbReference type="GO" id="GO:0009055">
    <property type="term" value="F:electron transfer activity"/>
    <property type="evidence" value="ECO:0007669"/>
    <property type="project" value="UniProtKB-UniRule"/>
</dbReference>
<evidence type="ECO:0000256" key="1">
    <source>
        <dbReference type="ARBA" id="ARBA00004651"/>
    </source>
</evidence>
<dbReference type="GO" id="GO:0019646">
    <property type="term" value="P:aerobic electron transport chain"/>
    <property type="evidence" value="ECO:0007669"/>
    <property type="project" value="InterPro"/>
</dbReference>
<keyword evidence="3 12" id="KW-0813">Transport</keyword>
<organism evidence="14 15">
    <name type="scientific">Thiohalospira halophila DSM 15071</name>
    <dbReference type="NCBI Taxonomy" id="1123397"/>
    <lineage>
        <taxon>Bacteria</taxon>
        <taxon>Pseudomonadati</taxon>
        <taxon>Pseudomonadota</taxon>
        <taxon>Gammaproteobacteria</taxon>
        <taxon>Thiohalospirales</taxon>
        <taxon>Thiohalospiraceae</taxon>
        <taxon>Thiohalospira</taxon>
    </lineage>
</organism>
<dbReference type="GO" id="GO:0020037">
    <property type="term" value="F:heme binding"/>
    <property type="evidence" value="ECO:0007669"/>
    <property type="project" value="TreeGrafter"/>
</dbReference>
<feature type="transmembrane region" description="Helical" evidence="12">
    <location>
        <begin position="96"/>
        <end position="117"/>
    </location>
</feature>
<evidence type="ECO:0000256" key="4">
    <source>
        <dbReference type="ARBA" id="ARBA00022475"/>
    </source>
</evidence>
<evidence type="ECO:0000256" key="8">
    <source>
        <dbReference type="ARBA" id="ARBA00022982"/>
    </source>
</evidence>
<feature type="transmembrane region" description="Helical" evidence="12">
    <location>
        <begin position="354"/>
        <end position="375"/>
    </location>
</feature>
<sequence length="467" mass="51667">MELDPLLLSRIQFAFVVSFHAIFPVFTIGLAAYIAYLEGRLYRTGNPIYEQISLFWTKIFAVVFGMGVVSGLVMSFQFGTNWSNFSYATANFLGPVLSYEVITAFFLEAAFLGVLLFGRGKVPQGAHLFSALMVSLGTFLSSFWILVANSWMQTPAGFEMQDGVFHITDWAAAIFNPSFVPRFFHMALASLLTAGFVVAGVSAWYLVRGRAREMNRKALSMALWMLLFAAPAQLLMGDYHGLNTFHHQPTKVAAMEGHWETKQGAPLLLFAIPDSENETNHFEVGIPHLASLILTHEWNGTVHGVTEAPKGERPPVGITFWAFRIMVGLGTLMILFALWGLWTRMRGKLDRDRTFLRGLSWFIPAPFIAVVAGWFTTETGRAPWLVYGEMTQAQAVTPSLTGGMALATLIGYIAVYAAVFTAGVYYLTRIVRSGPDSEEHVEEPQNAKRPLSASDTPFDNDALGAKN</sequence>
<dbReference type="Pfam" id="PF01654">
    <property type="entry name" value="Cyt_bd_oxida_I"/>
    <property type="match status" value="1"/>
</dbReference>
<dbReference type="GO" id="GO:0016682">
    <property type="term" value="F:oxidoreductase activity, acting on diphenols and related substances as donors, oxygen as acceptor"/>
    <property type="evidence" value="ECO:0007669"/>
    <property type="project" value="TreeGrafter"/>
</dbReference>
<proteinExistence type="inferred from homology"/>
<comment type="similarity">
    <text evidence="2 12">Belongs to the cytochrome ubiquinol oxidase subunit 1 family.</text>
</comment>
<evidence type="ECO:0000256" key="9">
    <source>
        <dbReference type="ARBA" id="ARBA00022989"/>
    </source>
</evidence>
<feature type="transmembrane region" description="Helical" evidence="12">
    <location>
        <begin position="321"/>
        <end position="342"/>
    </location>
</feature>
<keyword evidence="15" id="KW-1185">Reference proteome</keyword>
<keyword evidence="8 12" id="KW-0249">Electron transport</keyword>
<feature type="transmembrane region" description="Helical" evidence="12">
    <location>
        <begin position="218"/>
        <end position="236"/>
    </location>
</feature>
<dbReference type="Proteomes" id="UP000198611">
    <property type="component" value="Unassembled WGS sequence"/>
</dbReference>
<dbReference type="GO" id="GO:0005886">
    <property type="term" value="C:plasma membrane"/>
    <property type="evidence" value="ECO:0007669"/>
    <property type="project" value="UniProtKB-SubCell"/>
</dbReference>
<gene>
    <name evidence="14" type="ORF">SAMN05660831_02371</name>
</gene>
<dbReference type="STRING" id="1123397.SAMN05660831_02371"/>
<keyword evidence="11 12" id="KW-0472">Membrane</keyword>
<feature type="transmembrane region" description="Helical" evidence="12">
    <location>
        <begin position="183"/>
        <end position="206"/>
    </location>
</feature>
<evidence type="ECO:0000313" key="15">
    <source>
        <dbReference type="Proteomes" id="UP000198611"/>
    </source>
</evidence>
<evidence type="ECO:0000256" key="6">
    <source>
        <dbReference type="ARBA" id="ARBA00022692"/>
    </source>
</evidence>
<comment type="subcellular location">
    <subcellularLocation>
        <location evidence="12">Cell inner membrane</location>
    </subcellularLocation>
    <subcellularLocation>
        <location evidence="1">Cell membrane</location>
        <topology evidence="1">Multi-pass membrane protein</topology>
    </subcellularLocation>
</comment>
<name>A0A1I1VFF2_9GAMM</name>
<evidence type="ECO:0000256" key="10">
    <source>
        <dbReference type="ARBA" id="ARBA00023004"/>
    </source>
</evidence>
<evidence type="ECO:0000256" key="2">
    <source>
        <dbReference type="ARBA" id="ARBA00009819"/>
    </source>
</evidence>
<accession>A0A1I1VFF2</accession>
<dbReference type="PANTHER" id="PTHR30365">
    <property type="entry name" value="CYTOCHROME D UBIQUINOL OXIDASE"/>
    <property type="match status" value="1"/>
</dbReference>
<evidence type="ECO:0000256" key="12">
    <source>
        <dbReference type="PIRNR" id="PIRNR006446"/>
    </source>
</evidence>
<dbReference type="InterPro" id="IPR002585">
    <property type="entry name" value="Cyt-d_ubiquinol_oxidase_su_1"/>
</dbReference>
<dbReference type="GO" id="GO:0046872">
    <property type="term" value="F:metal ion binding"/>
    <property type="evidence" value="ECO:0007669"/>
    <property type="project" value="UniProtKB-UniRule"/>
</dbReference>
<dbReference type="OrthoDB" id="9807042at2"/>
<keyword evidence="5 12" id="KW-0349">Heme</keyword>
<feature type="transmembrane region" description="Helical" evidence="12">
    <location>
        <begin position="55"/>
        <end position="76"/>
    </location>
</feature>
<keyword evidence="6 12" id="KW-0812">Transmembrane</keyword>
<dbReference type="PANTHER" id="PTHR30365:SF14">
    <property type="entry name" value="CYTOCHROME BD MENAQUINOL OXIDASE SUBUNIT I-RELATED"/>
    <property type="match status" value="1"/>
</dbReference>
<evidence type="ECO:0000256" key="5">
    <source>
        <dbReference type="ARBA" id="ARBA00022617"/>
    </source>
</evidence>
<dbReference type="GO" id="GO:0070069">
    <property type="term" value="C:cytochrome complex"/>
    <property type="evidence" value="ECO:0007669"/>
    <property type="project" value="UniProtKB-UniRule"/>
</dbReference>
<reference evidence="14 15" key="1">
    <citation type="submission" date="2016-10" db="EMBL/GenBank/DDBJ databases">
        <authorList>
            <person name="de Groot N.N."/>
        </authorList>
    </citation>
    <scope>NUCLEOTIDE SEQUENCE [LARGE SCALE GENOMIC DNA]</scope>
    <source>
        <strain evidence="14 15">HL3</strain>
    </source>
</reference>
<dbReference type="PIRSF" id="PIRSF006446">
    <property type="entry name" value="Cyt_quinol_oxidase_1"/>
    <property type="match status" value="1"/>
</dbReference>
<dbReference type="AlphaFoldDB" id="A0A1I1VFF2"/>
<keyword evidence="10 12" id="KW-0408">Iron</keyword>
<dbReference type="EMBL" id="FOMJ01000009">
    <property type="protein sequence ID" value="SFD81727.1"/>
    <property type="molecule type" value="Genomic_DNA"/>
</dbReference>
<evidence type="ECO:0000313" key="14">
    <source>
        <dbReference type="EMBL" id="SFD81727.1"/>
    </source>
</evidence>
<keyword evidence="4 12" id="KW-1003">Cell membrane</keyword>
<dbReference type="RefSeq" id="WP_093428984.1">
    <property type="nucleotide sequence ID" value="NZ_FOMJ01000009.1"/>
</dbReference>
<feature type="compositionally biased region" description="Basic and acidic residues" evidence="13">
    <location>
        <begin position="437"/>
        <end position="446"/>
    </location>
</feature>
<feature type="transmembrane region" description="Helical" evidence="12">
    <location>
        <begin position="129"/>
        <end position="152"/>
    </location>
</feature>
<evidence type="ECO:0000256" key="7">
    <source>
        <dbReference type="ARBA" id="ARBA00022723"/>
    </source>
</evidence>
<feature type="transmembrane region" description="Helical" evidence="12">
    <location>
        <begin position="12"/>
        <end position="34"/>
    </location>
</feature>
<evidence type="ECO:0000256" key="13">
    <source>
        <dbReference type="SAM" id="MobiDB-lite"/>
    </source>
</evidence>
<keyword evidence="7 12" id="KW-0479">Metal-binding</keyword>